<comment type="caution">
    <text evidence="2">The sequence shown here is derived from an EMBL/GenBank/DDBJ whole genome shotgun (WGS) entry which is preliminary data.</text>
</comment>
<protein>
    <recommendedName>
        <fullName evidence="4">DUF4402 domain-containing protein</fullName>
    </recommendedName>
</protein>
<feature type="chain" id="PRO_5020522096" description="DUF4402 domain-containing protein" evidence="1">
    <location>
        <begin position="25"/>
        <end position="172"/>
    </location>
</feature>
<organism evidence="2 3">
    <name type="scientific">Arcticibacter tournemirensis</name>
    <dbReference type="NCBI Taxonomy" id="699437"/>
    <lineage>
        <taxon>Bacteria</taxon>
        <taxon>Pseudomonadati</taxon>
        <taxon>Bacteroidota</taxon>
        <taxon>Sphingobacteriia</taxon>
        <taxon>Sphingobacteriales</taxon>
        <taxon>Sphingobacteriaceae</taxon>
        <taxon>Arcticibacter</taxon>
    </lineage>
</organism>
<evidence type="ECO:0008006" key="4">
    <source>
        <dbReference type="Google" id="ProtNLM"/>
    </source>
</evidence>
<keyword evidence="1" id="KW-0732">Signal</keyword>
<dbReference type="RefSeq" id="WP_128767664.1">
    <property type="nucleotide sequence ID" value="NZ_RXOC01000001.1"/>
</dbReference>
<proteinExistence type="predicted"/>
<dbReference type="AlphaFoldDB" id="A0A4Q0MGA6"/>
<dbReference type="Proteomes" id="UP000290848">
    <property type="component" value="Unassembled WGS sequence"/>
</dbReference>
<sequence length="172" mass="18139">MNKKTLITAVVLTLSVLFSGKLIAQSTGTATLNIKLADARAIAITNNKIDLNFASTSDYENGVTTNVVNQIRVISSGSFQVNVKSATDNLSLGSDLIPANTITVTPTLSTGSISELSSFSQKLSSANQQIIKCTKGTMPISFNMEYKTEGGAYIGKAAGTYSTTVTYEILPL</sequence>
<dbReference type="EMBL" id="RXOC01000001">
    <property type="protein sequence ID" value="RXF72478.1"/>
    <property type="molecule type" value="Genomic_DNA"/>
</dbReference>
<accession>A0A4Q0MGA6</accession>
<reference evidence="2 3" key="1">
    <citation type="submission" date="2018-12" db="EMBL/GenBank/DDBJ databases">
        <title>The Draft Genome Sequence of the Soil Bacterium Pedobacter tournemirensis R1.</title>
        <authorList>
            <person name="He J."/>
        </authorList>
    </citation>
    <scope>NUCLEOTIDE SEQUENCE [LARGE SCALE GENOMIC DNA]</scope>
    <source>
        <strain evidence="2 3">R1</strain>
    </source>
</reference>
<evidence type="ECO:0000313" key="2">
    <source>
        <dbReference type="EMBL" id="RXF72478.1"/>
    </source>
</evidence>
<name>A0A4Q0MGA6_9SPHI</name>
<gene>
    <name evidence="2" type="ORF">EKH83_01800</name>
</gene>
<evidence type="ECO:0000256" key="1">
    <source>
        <dbReference type="SAM" id="SignalP"/>
    </source>
</evidence>
<evidence type="ECO:0000313" key="3">
    <source>
        <dbReference type="Proteomes" id="UP000290848"/>
    </source>
</evidence>
<feature type="signal peptide" evidence="1">
    <location>
        <begin position="1"/>
        <end position="24"/>
    </location>
</feature>